<reference evidence="2" key="1">
    <citation type="journal article" date="2019" name="Int. J. Syst. Evol. Microbiol.">
        <title>The Global Catalogue of Microorganisms (GCM) 10K type strain sequencing project: providing services to taxonomists for standard genome sequencing and annotation.</title>
        <authorList>
            <consortium name="The Broad Institute Genomics Platform"/>
            <consortium name="The Broad Institute Genome Sequencing Center for Infectious Disease"/>
            <person name="Wu L."/>
            <person name="Ma J."/>
        </authorList>
    </citation>
    <scope>NUCLEOTIDE SEQUENCE [LARGE SCALE GENOMIC DNA]</scope>
    <source>
        <strain evidence="2">KACC 11904</strain>
    </source>
</reference>
<organism evidence="1 2">
    <name type="scientific">Paenibacillus aestuarii</name>
    <dbReference type="NCBI Taxonomy" id="516965"/>
    <lineage>
        <taxon>Bacteria</taxon>
        <taxon>Bacillati</taxon>
        <taxon>Bacillota</taxon>
        <taxon>Bacilli</taxon>
        <taxon>Bacillales</taxon>
        <taxon>Paenibacillaceae</taxon>
        <taxon>Paenibacillus</taxon>
    </lineage>
</organism>
<dbReference type="EMBL" id="JBHSMJ010000023">
    <property type="protein sequence ID" value="MFC5450034.1"/>
    <property type="molecule type" value="Genomic_DNA"/>
</dbReference>
<dbReference type="RefSeq" id="WP_377525375.1">
    <property type="nucleotide sequence ID" value="NZ_JBHSMJ010000023.1"/>
</dbReference>
<comment type="caution">
    <text evidence="1">The sequence shown here is derived from an EMBL/GenBank/DDBJ whole genome shotgun (WGS) entry which is preliminary data.</text>
</comment>
<gene>
    <name evidence="1" type="ORF">ACFPOG_17430</name>
</gene>
<evidence type="ECO:0000313" key="2">
    <source>
        <dbReference type="Proteomes" id="UP001596044"/>
    </source>
</evidence>
<keyword evidence="2" id="KW-1185">Reference proteome</keyword>
<accession>A0ABW0K9V5</accession>
<evidence type="ECO:0000313" key="1">
    <source>
        <dbReference type="EMBL" id="MFC5450034.1"/>
    </source>
</evidence>
<dbReference type="Proteomes" id="UP001596044">
    <property type="component" value="Unassembled WGS sequence"/>
</dbReference>
<name>A0ABW0K9V5_9BACL</name>
<sequence>CLTHFHDLWCSACAACMANGQHSYYEEIRGLRNKKTPWYDVLGSQMLASYRIQKQTKETTR</sequence>
<protein>
    <submittedName>
        <fullName evidence="1">Uncharacterized protein</fullName>
    </submittedName>
</protein>
<proteinExistence type="predicted"/>
<feature type="non-terminal residue" evidence="1">
    <location>
        <position position="1"/>
    </location>
</feature>